<name>A0AAW2BVT3_9ROSI</name>
<feature type="domain" description="Myb/SANT-like" evidence="1">
    <location>
        <begin position="43"/>
        <end position="135"/>
    </location>
</feature>
<dbReference type="PANTHER" id="PTHR47584:SF14">
    <property type="entry name" value="L10-INTERACTING MYB DOMAIN-CONTAINING PROTEIN-LIKE"/>
    <property type="match status" value="1"/>
</dbReference>
<dbReference type="InterPro" id="IPR045026">
    <property type="entry name" value="LIMYB"/>
</dbReference>
<accession>A0AAW2BVT3</accession>
<evidence type="ECO:0000313" key="2">
    <source>
        <dbReference type="EMBL" id="KAK9989952.1"/>
    </source>
</evidence>
<proteinExistence type="predicted"/>
<organism evidence="2 3">
    <name type="scientific">Lithocarpus litseifolius</name>
    <dbReference type="NCBI Taxonomy" id="425828"/>
    <lineage>
        <taxon>Eukaryota</taxon>
        <taxon>Viridiplantae</taxon>
        <taxon>Streptophyta</taxon>
        <taxon>Embryophyta</taxon>
        <taxon>Tracheophyta</taxon>
        <taxon>Spermatophyta</taxon>
        <taxon>Magnoliopsida</taxon>
        <taxon>eudicotyledons</taxon>
        <taxon>Gunneridae</taxon>
        <taxon>Pentapetalae</taxon>
        <taxon>rosids</taxon>
        <taxon>fabids</taxon>
        <taxon>Fagales</taxon>
        <taxon>Fagaceae</taxon>
        <taxon>Lithocarpus</taxon>
    </lineage>
</organism>
<evidence type="ECO:0000313" key="3">
    <source>
        <dbReference type="Proteomes" id="UP001459277"/>
    </source>
</evidence>
<dbReference type="Proteomes" id="UP001459277">
    <property type="component" value="Unassembled WGS sequence"/>
</dbReference>
<dbReference type="Pfam" id="PF12776">
    <property type="entry name" value="Myb_DNA-bind_3"/>
    <property type="match status" value="1"/>
</dbReference>
<keyword evidence="3" id="KW-1185">Reference proteome</keyword>
<protein>
    <recommendedName>
        <fullName evidence="1">Myb/SANT-like domain-containing protein</fullName>
    </recommendedName>
</protein>
<dbReference type="AlphaFoldDB" id="A0AAW2BVT3"/>
<dbReference type="EMBL" id="JAZDWU010000009">
    <property type="protein sequence ID" value="KAK9989952.1"/>
    <property type="molecule type" value="Genomic_DNA"/>
</dbReference>
<dbReference type="InterPro" id="IPR024752">
    <property type="entry name" value="Myb/SANT-like_dom"/>
</dbReference>
<comment type="caution">
    <text evidence="2">The sequence shown here is derived from an EMBL/GenBank/DDBJ whole genome shotgun (WGS) entry which is preliminary data.</text>
</comment>
<reference evidence="2 3" key="1">
    <citation type="submission" date="2024-01" db="EMBL/GenBank/DDBJ databases">
        <title>A telomere-to-telomere, gap-free genome of sweet tea (Lithocarpus litseifolius).</title>
        <authorList>
            <person name="Zhou J."/>
        </authorList>
    </citation>
    <scope>NUCLEOTIDE SEQUENCE [LARGE SCALE GENOMIC DNA]</scope>
    <source>
        <strain evidence="2">Zhou-2022a</strain>
        <tissue evidence="2">Leaf</tissue>
    </source>
</reference>
<gene>
    <name evidence="2" type="ORF">SO802_024937</name>
</gene>
<dbReference type="PANTHER" id="PTHR47584">
    <property type="match status" value="1"/>
</dbReference>
<evidence type="ECO:0000259" key="1">
    <source>
        <dbReference type="Pfam" id="PF12776"/>
    </source>
</evidence>
<sequence>MGELANTTSSSSSFVSTFSSSASSAFPKPKMAEFSSAEDSKIWPPEIEYLFICTLVKEQARGIIVNGKMKKNHWQVVIDHFCQEANKHYDHSQISQKFKRLKRKYRAFSRLIGMKGMTWDRDTNIVTGSDKAWSDAELQPKREAANALKHFIGGGGGGMKRKAVDAMADAQMIEAQMSRKTQSGKDYDSHKTIESDDPYSVSAVTNILNSMDSLTDQTFCNALQKLEKLENRQFLVTMDPKRRPSWIEHLARSS</sequence>